<dbReference type="PANTHER" id="PTHR48250:SF2">
    <property type="entry name" value="CUTINASE"/>
    <property type="match status" value="1"/>
</dbReference>
<evidence type="ECO:0000256" key="6">
    <source>
        <dbReference type="ARBA" id="ARBA00022729"/>
    </source>
</evidence>
<gene>
    <name evidence="13" type="ORF">BCR34DRAFT_581997</name>
</gene>
<evidence type="ECO:0000256" key="3">
    <source>
        <dbReference type="ARBA" id="ARBA00013095"/>
    </source>
</evidence>
<evidence type="ECO:0000256" key="5">
    <source>
        <dbReference type="ARBA" id="ARBA00022525"/>
    </source>
</evidence>
<evidence type="ECO:0000256" key="1">
    <source>
        <dbReference type="ARBA" id="ARBA00004613"/>
    </source>
</evidence>
<keyword evidence="5 12" id="KW-0964">Secreted</keyword>
<keyword evidence="4 12" id="KW-0719">Serine esterase</keyword>
<reference evidence="13 14" key="1">
    <citation type="submission" date="2016-07" db="EMBL/GenBank/DDBJ databases">
        <title>Pervasive Adenine N6-methylation of Active Genes in Fungi.</title>
        <authorList>
            <consortium name="DOE Joint Genome Institute"/>
            <person name="Mondo S.J."/>
            <person name="Dannebaum R.O."/>
            <person name="Kuo R.C."/>
            <person name="Labutti K."/>
            <person name="Haridas S."/>
            <person name="Kuo A."/>
            <person name="Salamov A."/>
            <person name="Ahrendt S.R."/>
            <person name="Lipzen A."/>
            <person name="Sullivan W."/>
            <person name="Andreopoulos W.B."/>
            <person name="Clum A."/>
            <person name="Lindquist E."/>
            <person name="Daum C."/>
            <person name="Ramamoorthy G.K."/>
            <person name="Gryganskyi A."/>
            <person name="Culley D."/>
            <person name="Magnuson J.K."/>
            <person name="James T.Y."/>
            <person name="O'Malley M.A."/>
            <person name="Stajich J.E."/>
            <person name="Spatafora J.W."/>
            <person name="Visel A."/>
            <person name="Grigoriev I.V."/>
        </authorList>
    </citation>
    <scope>NUCLEOTIDE SEQUENCE [LARGE SCALE GENOMIC DNA]</scope>
    <source>
        <strain evidence="13 14">CBS 115471</strain>
    </source>
</reference>
<feature type="disulfide bond" evidence="11">
    <location>
        <begin position="178"/>
        <end position="185"/>
    </location>
</feature>
<comment type="function">
    <text evidence="12">Catalyzes the hydrolysis of complex carboxylic polyesters found in the cell wall of plants. Degrades cutin, a macromolecule that forms the structure of the plant cuticle.</text>
</comment>
<feature type="active site" evidence="10">
    <location>
        <position position="182"/>
    </location>
</feature>
<dbReference type="Proteomes" id="UP000193144">
    <property type="component" value="Unassembled WGS sequence"/>
</dbReference>
<evidence type="ECO:0000256" key="8">
    <source>
        <dbReference type="ARBA" id="ARBA00023157"/>
    </source>
</evidence>
<dbReference type="EC" id="3.1.1.74" evidence="3 12"/>
<evidence type="ECO:0000256" key="2">
    <source>
        <dbReference type="ARBA" id="ARBA00007534"/>
    </source>
</evidence>
<keyword evidence="8 11" id="KW-1015">Disulfide bond</keyword>
<evidence type="ECO:0000256" key="10">
    <source>
        <dbReference type="PIRSR" id="PIRSR611150-1"/>
    </source>
</evidence>
<organism evidence="13 14">
    <name type="scientific">Clohesyomyces aquaticus</name>
    <dbReference type="NCBI Taxonomy" id="1231657"/>
    <lineage>
        <taxon>Eukaryota</taxon>
        <taxon>Fungi</taxon>
        <taxon>Dikarya</taxon>
        <taxon>Ascomycota</taxon>
        <taxon>Pezizomycotina</taxon>
        <taxon>Dothideomycetes</taxon>
        <taxon>Pleosporomycetidae</taxon>
        <taxon>Pleosporales</taxon>
        <taxon>Lindgomycetaceae</taxon>
        <taxon>Clohesyomyces</taxon>
    </lineage>
</organism>
<comment type="caution">
    <text evidence="13">The sequence shown here is derived from an EMBL/GenBank/DDBJ whole genome shotgun (WGS) entry which is preliminary data.</text>
</comment>
<evidence type="ECO:0000256" key="11">
    <source>
        <dbReference type="PIRSR" id="PIRSR611150-2"/>
    </source>
</evidence>
<keyword evidence="6 12" id="KW-0732">Signal</keyword>
<keyword evidence="7 12" id="KW-0378">Hydrolase</keyword>
<dbReference type="GO" id="GO:0016052">
    <property type="term" value="P:carbohydrate catabolic process"/>
    <property type="evidence" value="ECO:0007669"/>
    <property type="project" value="TreeGrafter"/>
</dbReference>
<protein>
    <recommendedName>
        <fullName evidence="3 12">Cutinase</fullName>
        <ecNumber evidence="3 12">3.1.1.74</ecNumber>
    </recommendedName>
</protein>
<sequence length="215" mass="21032">MKSITSVLLFAGLASLTGALPAPAACTAQGSGGGSNENGVANKNCCTPLTVIFARGTSEIGNVGSVAGPPMFKALRSKLGADKVTIQGVEYPASAAGNAAMGAAGGPAMASMVKAALAQCPDTKVVLSGYSQGGMVVHNAFSAQGLTAAQVSGAVLFGDPFLKQKVGDLSSANVKQFCASGDPVCGGGANFMAHISYGSNANEAAAAAIQFAKLA</sequence>
<evidence type="ECO:0000256" key="4">
    <source>
        <dbReference type="ARBA" id="ARBA00022487"/>
    </source>
</evidence>
<feature type="active site" description="Nucleophile" evidence="10">
    <location>
        <position position="131"/>
    </location>
</feature>
<comment type="catalytic activity">
    <reaction evidence="9 12">
        <text>cutin + H2O = cutin monomers.</text>
        <dbReference type="EC" id="3.1.1.74"/>
    </reaction>
</comment>
<feature type="disulfide bond" evidence="11">
    <location>
        <begin position="46"/>
        <end position="120"/>
    </location>
</feature>
<evidence type="ECO:0000313" key="13">
    <source>
        <dbReference type="EMBL" id="ORY19777.1"/>
    </source>
</evidence>
<accession>A0A1Y2ABW4</accession>
<dbReference type="PROSITE" id="PS00155">
    <property type="entry name" value="CUTINASE_1"/>
    <property type="match status" value="1"/>
</dbReference>
<comment type="similarity">
    <text evidence="2 12">Belongs to the cutinase family.</text>
</comment>
<dbReference type="SMART" id="SM01110">
    <property type="entry name" value="Cutinase"/>
    <property type="match status" value="1"/>
</dbReference>
<dbReference type="STRING" id="1231657.A0A1Y2ABW4"/>
<dbReference type="AlphaFoldDB" id="A0A1Y2ABW4"/>
<dbReference type="GO" id="GO:0050525">
    <property type="term" value="F:cutinase activity"/>
    <property type="evidence" value="ECO:0007669"/>
    <property type="project" value="UniProtKB-UniRule"/>
</dbReference>
<dbReference type="InterPro" id="IPR043580">
    <property type="entry name" value="CUTINASE_1"/>
</dbReference>
<feature type="chain" id="PRO_5011834500" description="Cutinase" evidence="12">
    <location>
        <begin position="20"/>
        <end position="215"/>
    </location>
</feature>
<dbReference type="GO" id="GO:0005576">
    <property type="term" value="C:extracellular region"/>
    <property type="evidence" value="ECO:0007669"/>
    <property type="project" value="UniProtKB-SubCell"/>
</dbReference>
<feature type="active site" description="Proton donor/acceptor" evidence="10">
    <location>
        <position position="194"/>
    </location>
</feature>
<dbReference type="Gene3D" id="3.40.50.1820">
    <property type="entry name" value="alpha/beta hydrolase"/>
    <property type="match status" value="1"/>
</dbReference>
<dbReference type="PRINTS" id="PR00129">
    <property type="entry name" value="CUTINASE"/>
</dbReference>
<dbReference type="OrthoDB" id="2975078at2759"/>
<dbReference type="InterPro" id="IPR000675">
    <property type="entry name" value="Cutinase/axe"/>
</dbReference>
<evidence type="ECO:0000256" key="12">
    <source>
        <dbReference type="RuleBase" id="RU361263"/>
    </source>
</evidence>
<dbReference type="Pfam" id="PF01083">
    <property type="entry name" value="Cutinase"/>
    <property type="match status" value="1"/>
</dbReference>
<evidence type="ECO:0000256" key="7">
    <source>
        <dbReference type="ARBA" id="ARBA00022801"/>
    </source>
</evidence>
<name>A0A1Y2ABW4_9PLEO</name>
<evidence type="ECO:0000256" key="9">
    <source>
        <dbReference type="ARBA" id="ARBA00034045"/>
    </source>
</evidence>
<dbReference type="EMBL" id="MCFA01000001">
    <property type="protein sequence ID" value="ORY19777.1"/>
    <property type="molecule type" value="Genomic_DNA"/>
</dbReference>
<comment type="subcellular location">
    <subcellularLocation>
        <location evidence="1 12">Secreted</location>
    </subcellularLocation>
</comment>
<dbReference type="InterPro" id="IPR011150">
    <property type="entry name" value="Cutinase_monf"/>
</dbReference>
<keyword evidence="14" id="KW-1185">Reference proteome</keyword>
<feature type="signal peptide" evidence="12">
    <location>
        <begin position="1"/>
        <end position="19"/>
    </location>
</feature>
<evidence type="ECO:0000313" key="14">
    <source>
        <dbReference type="Proteomes" id="UP000193144"/>
    </source>
</evidence>
<dbReference type="PANTHER" id="PTHR48250">
    <property type="entry name" value="CUTINASE 2-RELATED"/>
    <property type="match status" value="1"/>
</dbReference>
<dbReference type="InterPro" id="IPR029058">
    <property type="entry name" value="AB_hydrolase_fold"/>
</dbReference>
<proteinExistence type="inferred from homology"/>
<dbReference type="SUPFAM" id="SSF53474">
    <property type="entry name" value="alpha/beta-Hydrolases"/>
    <property type="match status" value="1"/>
</dbReference>